<dbReference type="OrthoDB" id="9772446at2"/>
<feature type="transmembrane region" description="Helical" evidence="6">
    <location>
        <begin position="293"/>
        <end position="312"/>
    </location>
</feature>
<evidence type="ECO:0000313" key="10">
    <source>
        <dbReference type="Proteomes" id="UP000188342"/>
    </source>
</evidence>
<keyword evidence="2" id="KW-1003">Cell membrane</keyword>
<evidence type="ECO:0000259" key="7">
    <source>
        <dbReference type="Pfam" id="PF03553"/>
    </source>
</evidence>
<feature type="transmembrane region" description="Helical" evidence="6">
    <location>
        <begin position="363"/>
        <end position="388"/>
    </location>
</feature>
<evidence type="ECO:0000256" key="5">
    <source>
        <dbReference type="ARBA" id="ARBA00023136"/>
    </source>
</evidence>
<feature type="transmembrane region" description="Helical" evidence="6">
    <location>
        <begin position="120"/>
        <end position="137"/>
    </location>
</feature>
<dbReference type="InterPro" id="IPR032813">
    <property type="entry name" value="Na_H_antiport_N"/>
</dbReference>
<feature type="transmembrane region" description="Helical" evidence="6">
    <location>
        <begin position="144"/>
        <end position="161"/>
    </location>
</feature>
<feature type="domain" description="Putative Na+/H+ antiporter N-terminal" evidence="8">
    <location>
        <begin position="2"/>
        <end position="86"/>
    </location>
</feature>
<feature type="transmembrane region" description="Helical" evidence="6">
    <location>
        <begin position="263"/>
        <end position="281"/>
    </location>
</feature>
<evidence type="ECO:0000256" key="6">
    <source>
        <dbReference type="SAM" id="Phobius"/>
    </source>
</evidence>
<feature type="transmembrane region" description="Helical" evidence="6">
    <location>
        <begin position="52"/>
        <end position="76"/>
    </location>
</feature>
<evidence type="ECO:0000259" key="8">
    <source>
        <dbReference type="Pfam" id="PF13726"/>
    </source>
</evidence>
<sequence>MNAVVLAVVVMLALSFARVHVVISLILGALVGGISAGMGMTRTMESFTEGIANGASIALSYVMLGAFAVAIARSGMPQAFASWVIRKAGDEDSARSKGLKWGLLGVLLVAAIMSQNLVPIHIAFIPLLVPPLLLVFNRFDVDRRLLACIMTFGLVTTYMYLPYGFGNVFLNDILLANIDKAGLETDGINVMKAMGIPALGMASGLLVAVLFSYRKPRHYEDRPIEGQGDVHLGEPVSTYRIGVALAAVVLCLVVQIWADSLLLGALVGFAVFVAARVIKWSEADAVFDSGMKMMAMIGFIMIAAQGFAQVMTDTGQVDSLVKASADIFGGSKLMGSFVMLLVGLLVTMGIGSSFSTLPIITTIFVPLCASLGFSPLATVSIIGTAGALGDAGSPASDSTLGPTAGLNADGQHDHIRDTVLPTFLHYNIPLLLAGWVASMVL</sequence>
<feature type="transmembrane region" description="Helical" evidence="6">
    <location>
        <begin position="193"/>
        <end position="213"/>
    </location>
</feature>
<dbReference type="EMBL" id="FUKQ01000001">
    <property type="protein sequence ID" value="SJN16209.1"/>
    <property type="molecule type" value="Genomic_DNA"/>
</dbReference>
<dbReference type="PRINTS" id="PR00173">
    <property type="entry name" value="EDTRNSPORT"/>
</dbReference>
<dbReference type="AlphaFoldDB" id="A0A1R4I8Y5"/>
<evidence type="ECO:0000256" key="1">
    <source>
        <dbReference type="ARBA" id="ARBA00004651"/>
    </source>
</evidence>
<keyword evidence="4 6" id="KW-1133">Transmembrane helix</keyword>
<evidence type="ECO:0000256" key="3">
    <source>
        <dbReference type="ARBA" id="ARBA00022692"/>
    </source>
</evidence>
<accession>A0A1R4I8Y5</accession>
<dbReference type="PANTHER" id="PTHR37821">
    <property type="entry name" value="AMINO ACID TRANSPORTER YUIF-RELATED"/>
    <property type="match status" value="1"/>
</dbReference>
<proteinExistence type="predicted"/>
<dbReference type="PANTHER" id="PTHR37821:SF1">
    <property type="entry name" value="AMINO ACID TRANSPORTER YUIF-RELATED"/>
    <property type="match status" value="1"/>
</dbReference>
<evidence type="ECO:0000256" key="4">
    <source>
        <dbReference type="ARBA" id="ARBA00022989"/>
    </source>
</evidence>
<dbReference type="Pfam" id="PF03553">
    <property type="entry name" value="Na_H_antiporter"/>
    <property type="match status" value="1"/>
</dbReference>
<evidence type="ECO:0000313" key="9">
    <source>
        <dbReference type="EMBL" id="SJN16209.1"/>
    </source>
</evidence>
<feature type="transmembrane region" description="Helical" evidence="6">
    <location>
        <begin position="423"/>
        <end position="440"/>
    </location>
</feature>
<dbReference type="Proteomes" id="UP000188342">
    <property type="component" value="Unassembled WGS sequence"/>
</dbReference>
<name>A0A1R4I8Y5_9ACTN</name>
<dbReference type="GO" id="GO:0005886">
    <property type="term" value="C:plasma membrane"/>
    <property type="evidence" value="ECO:0007669"/>
    <property type="project" value="UniProtKB-SubCell"/>
</dbReference>
<organism evidence="9 10">
    <name type="scientific">Luteococcus japonicus LSP_Lj1</name>
    <dbReference type="NCBI Taxonomy" id="1255658"/>
    <lineage>
        <taxon>Bacteria</taxon>
        <taxon>Bacillati</taxon>
        <taxon>Actinomycetota</taxon>
        <taxon>Actinomycetes</taxon>
        <taxon>Propionibacteriales</taxon>
        <taxon>Propionibacteriaceae</taxon>
        <taxon>Luteococcus</taxon>
    </lineage>
</organism>
<dbReference type="InterPro" id="IPR052576">
    <property type="entry name" value="AA_Transporter-Related"/>
</dbReference>
<keyword evidence="10" id="KW-1185">Reference proteome</keyword>
<dbReference type="RefSeq" id="WP_094763245.1">
    <property type="nucleotide sequence ID" value="NZ_FUKQ01000001.1"/>
</dbReference>
<dbReference type="Pfam" id="PF13726">
    <property type="entry name" value="Na_H_antiport_2"/>
    <property type="match status" value="1"/>
</dbReference>
<feature type="transmembrane region" description="Helical" evidence="6">
    <location>
        <begin position="332"/>
        <end position="351"/>
    </location>
</feature>
<keyword evidence="3 6" id="KW-0812">Transmembrane</keyword>
<gene>
    <name evidence="9" type="ORF">FM114_00515</name>
</gene>
<feature type="transmembrane region" description="Helical" evidence="6">
    <location>
        <begin position="239"/>
        <end position="257"/>
    </location>
</feature>
<dbReference type="InterPro" id="IPR018461">
    <property type="entry name" value="Na/H_Antiport_NhaC-like_C"/>
</dbReference>
<dbReference type="STRING" id="1255658.FM114_00515"/>
<feature type="domain" description="Na+/H+ antiporter NhaC-like C-terminal" evidence="7">
    <location>
        <begin position="150"/>
        <end position="435"/>
    </location>
</feature>
<reference evidence="9 10" key="1">
    <citation type="submission" date="2017-02" db="EMBL/GenBank/DDBJ databases">
        <authorList>
            <person name="Peterson S.W."/>
        </authorList>
    </citation>
    <scope>NUCLEOTIDE SEQUENCE [LARGE SCALE GENOMIC DNA]</scope>
    <source>
        <strain evidence="9 10">LSP_Lj1</strain>
    </source>
</reference>
<protein>
    <submittedName>
        <fullName evidence="9">Histidine permease YuiF</fullName>
    </submittedName>
</protein>
<comment type="subcellular location">
    <subcellularLocation>
        <location evidence="1">Cell membrane</location>
        <topology evidence="1">Multi-pass membrane protein</topology>
    </subcellularLocation>
</comment>
<evidence type="ECO:0000256" key="2">
    <source>
        <dbReference type="ARBA" id="ARBA00022475"/>
    </source>
</evidence>
<keyword evidence="5 6" id="KW-0472">Membrane</keyword>